<accession>A0A1S6JQ10</accession>
<proteinExistence type="evidence at transcript level"/>
<feature type="signal peptide" evidence="1">
    <location>
        <begin position="1"/>
        <end position="21"/>
    </location>
</feature>
<keyword evidence="1" id="KW-0732">Signal</keyword>
<sequence length="93" mass="10070">MSARLVCVILALCLCLTASHTQGTARRSSLNRLVGQQPLLFGRRGINPNMNSLFFGKRAGLTGPQPSVEDIRSACTMLMTAYEQVAVVDDNES</sequence>
<evidence type="ECO:0000313" key="2">
    <source>
        <dbReference type="EMBL" id="AQS80504.1"/>
    </source>
</evidence>
<organism evidence="2">
    <name type="scientific">Charonia tritonis</name>
    <name type="common">giant triton snail</name>
    <dbReference type="NCBI Taxonomy" id="1960912"/>
    <lineage>
        <taxon>Eukaryota</taxon>
        <taxon>Metazoa</taxon>
        <taxon>Spiralia</taxon>
        <taxon>Lophotrochozoa</taxon>
        <taxon>Mollusca</taxon>
        <taxon>Gastropoda</taxon>
        <taxon>Caenogastropoda</taxon>
        <taxon>Littorinimorpha</taxon>
        <taxon>Tonnoidea</taxon>
        <taxon>Ranellidae</taxon>
        <taxon>Charonia</taxon>
    </lineage>
</organism>
<feature type="chain" id="PRO_5012390717" evidence="1">
    <location>
        <begin position="22"/>
        <end position="93"/>
    </location>
</feature>
<reference evidence="2" key="1">
    <citation type="journal article" date="2017" name="Peptides">
        <title>Neuropeptides encoded within a neural transcriptome of the giant triton snail Charonia tritonis, a Crown-of-Thorns Starfish predator.</title>
        <authorList>
            <person name="Bose U."/>
            <person name="Suwansa-Ard S."/>
            <person name="Maikaeo L."/>
            <person name="Motti C.A."/>
            <person name="Hall M.R."/>
            <person name="Cummins S.F."/>
        </authorList>
    </citation>
    <scope>NUCLEOTIDE SEQUENCE</scope>
    <source>
        <tissue evidence="2">Nervous tissue</tissue>
    </source>
</reference>
<evidence type="ECO:0000256" key="1">
    <source>
        <dbReference type="SAM" id="SignalP"/>
    </source>
</evidence>
<dbReference type="AlphaFoldDB" id="A0A1S6JQ10"/>
<name>A0A1S6JQ10_9CAEN</name>
<dbReference type="EMBL" id="KY287973">
    <property type="protein sequence ID" value="AQS80504.1"/>
    <property type="molecule type" value="mRNA"/>
</dbReference>
<protein>
    <submittedName>
        <fullName evidence="2">FFamide</fullName>
    </submittedName>
</protein>